<dbReference type="PANTHER" id="PTHR46825:SF12">
    <property type="entry name" value="PENICILLIN-BINDING PROTEIN 4"/>
    <property type="match status" value="1"/>
</dbReference>
<sequence length="481" mass="53292">MNFMSWIIISTVMCLSISSADESKRERIHQVENSLKLPFIIDGEKPPVTTLREQMKQFAVPGAAIAVIDNLELEWIRAYGVLEHGEPARVENNTLFQAGSISKPVTAWLTLMLVSEGSLKLDAPINTLLRTWKVPENDFTTKSPLLLRHLIIHQAGFAPGAYMLERGKTFPPLVELLQGKHHAPQIKVINEPGTVFAYSNPAYAVLQQVLEDVSGMSLDELAQRKLFKPLGMNRSTFAEPLPAEMLLTVAAGHLKQWLKVKNKALMIPGAPGGLWTTAHDLALFVQEIMKAYQGKSDRTLSQTLARQYVTPQVLNMGLGMYVTGQGDTLRFQYTGGTDGYVAYLTGFPSLGKAAVVLTNSSGGSSLYRKLIGALAPAYRWPNLPVERTTSAQTPRNLTRLVGRYCFDGAPDLVVTISIQDGLLSGQINNYPHFQLKYCQEAIWYIPKHLKEMEFHPPQHGLPAGIYYRTPGSLGNHLTKIE</sequence>
<dbReference type="Gene3D" id="3.40.710.10">
    <property type="entry name" value="DD-peptidase/beta-lactamase superfamily"/>
    <property type="match status" value="1"/>
</dbReference>
<dbReference type="Pfam" id="PF00144">
    <property type="entry name" value="Beta-lactamase"/>
    <property type="match status" value="1"/>
</dbReference>
<reference evidence="2 3" key="1">
    <citation type="submission" date="2024-09" db="EMBL/GenBank/DDBJ databases">
        <title>Laminarin stimulates single cell rates of sulfate reduction while oxygen inhibits transcriptomic activity in coastal marine sediment.</title>
        <authorList>
            <person name="Lindsay M."/>
            <person name="Orcutt B."/>
            <person name="Emerson D."/>
            <person name="Stepanauskas R."/>
            <person name="D'Angelo T."/>
        </authorList>
    </citation>
    <scope>NUCLEOTIDE SEQUENCE [LARGE SCALE GENOMIC DNA]</scope>
    <source>
        <strain evidence="2">SAG AM-311-K15</strain>
    </source>
</reference>
<organism evidence="2 3">
    <name type="scientific">candidate division CSSED10-310 bacterium</name>
    <dbReference type="NCBI Taxonomy" id="2855610"/>
    <lineage>
        <taxon>Bacteria</taxon>
        <taxon>Bacteria division CSSED10-310</taxon>
    </lineage>
</organism>
<dbReference type="Proteomes" id="UP001594351">
    <property type="component" value="Unassembled WGS sequence"/>
</dbReference>
<keyword evidence="3" id="KW-1185">Reference proteome</keyword>
<dbReference type="SUPFAM" id="SSF56601">
    <property type="entry name" value="beta-lactamase/transpeptidase-like"/>
    <property type="match status" value="1"/>
</dbReference>
<dbReference type="InterPro" id="IPR001466">
    <property type="entry name" value="Beta-lactam-related"/>
</dbReference>
<accession>A0ABV6YWU3</accession>
<gene>
    <name evidence="2" type="ORF">ACFL27_10665</name>
</gene>
<name>A0ABV6YWU3_UNCC1</name>
<evidence type="ECO:0000313" key="2">
    <source>
        <dbReference type="EMBL" id="MFC1850643.1"/>
    </source>
</evidence>
<evidence type="ECO:0000259" key="1">
    <source>
        <dbReference type="Pfam" id="PF00144"/>
    </source>
</evidence>
<dbReference type="InterPro" id="IPR050491">
    <property type="entry name" value="AmpC-like"/>
</dbReference>
<dbReference type="GO" id="GO:0016787">
    <property type="term" value="F:hydrolase activity"/>
    <property type="evidence" value="ECO:0007669"/>
    <property type="project" value="UniProtKB-KW"/>
</dbReference>
<feature type="domain" description="Beta-lactamase-related" evidence="1">
    <location>
        <begin position="50"/>
        <end position="364"/>
    </location>
</feature>
<dbReference type="EMBL" id="JBHPBY010000113">
    <property type="protein sequence ID" value="MFC1850643.1"/>
    <property type="molecule type" value="Genomic_DNA"/>
</dbReference>
<dbReference type="InterPro" id="IPR012338">
    <property type="entry name" value="Beta-lactam/transpept-like"/>
</dbReference>
<keyword evidence="2" id="KW-0378">Hydrolase</keyword>
<comment type="caution">
    <text evidence="2">The sequence shown here is derived from an EMBL/GenBank/DDBJ whole genome shotgun (WGS) entry which is preliminary data.</text>
</comment>
<protein>
    <submittedName>
        <fullName evidence="2">Serine hydrolase domain-containing protein</fullName>
        <ecNumber evidence="2">3.-.-.-</ecNumber>
    </submittedName>
</protein>
<dbReference type="EC" id="3.-.-.-" evidence="2"/>
<proteinExistence type="predicted"/>
<dbReference type="PANTHER" id="PTHR46825">
    <property type="entry name" value="D-ALANYL-D-ALANINE-CARBOXYPEPTIDASE/ENDOPEPTIDASE AMPH"/>
    <property type="match status" value="1"/>
</dbReference>
<evidence type="ECO:0000313" key="3">
    <source>
        <dbReference type="Proteomes" id="UP001594351"/>
    </source>
</evidence>